<dbReference type="RefSeq" id="WP_005468032.1">
    <property type="nucleotide sequence ID" value="NZ_KB291034.1"/>
</dbReference>
<dbReference type="InterPro" id="IPR006260">
    <property type="entry name" value="TonB/TolA_C"/>
</dbReference>
<dbReference type="GO" id="GO:0055085">
    <property type="term" value="P:transmembrane transport"/>
    <property type="evidence" value="ECO:0007669"/>
    <property type="project" value="InterPro"/>
</dbReference>
<dbReference type="SUPFAM" id="SSF74653">
    <property type="entry name" value="TolA/TonB C-terminal domain"/>
    <property type="match status" value="1"/>
</dbReference>
<dbReference type="InterPro" id="IPR051045">
    <property type="entry name" value="TonB-dependent_transducer"/>
</dbReference>
<dbReference type="Gene3D" id="3.30.1150.10">
    <property type="match status" value="1"/>
</dbReference>
<protein>
    <submittedName>
        <fullName evidence="12">TonB family domain protein</fullName>
    </submittedName>
</protein>
<name>L1NIJ1_9PORP</name>
<dbReference type="Proteomes" id="UP000010408">
    <property type="component" value="Unassembled WGS sequence"/>
</dbReference>
<dbReference type="GO" id="GO:0098797">
    <property type="term" value="C:plasma membrane protein complex"/>
    <property type="evidence" value="ECO:0007669"/>
    <property type="project" value="TreeGrafter"/>
</dbReference>
<keyword evidence="7" id="KW-0653">Protein transport</keyword>
<sequence>MDKKQSHLGIRLILASLFFFIGMTMSYAQTKSQPTKEATASSQDDPEKIYESVDESPTFPGGFKALLKYLAKNIQYPQEAVKSMIQGKVILQFVIERDGTIGDLGVRQGVDPLLDAEAIRVVRSMPRWTPGKKDDKAVRCHFILPVVFCLK</sequence>
<dbReference type="PATRIC" id="fig|1127696.3.peg.66"/>
<evidence type="ECO:0000256" key="10">
    <source>
        <dbReference type="SAM" id="MobiDB-lite"/>
    </source>
</evidence>
<evidence type="ECO:0000256" key="9">
    <source>
        <dbReference type="ARBA" id="ARBA00023136"/>
    </source>
</evidence>
<dbReference type="PANTHER" id="PTHR33446">
    <property type="entry name" value="PROTEIN TONB-RELATED"/>
    <property type="match status" value="1"/>
</dbReference>
<accession>L1NIJ1</accession>
<evidence type="ECO:0000313" key="13">
    <source>
        <dbReference type="Proteomes" id="UP000010408"/>
    </source>
</evidence>
<dbReference type="Pfam" id="PF03544">
    <property type="entry name" value="TonB_C"/>
    <property type="match status" value="1"/>
</dbReference>
<dbReference type="HOGENOM" id="CLU_065795_3_2_10"/>
<dbReference type="NCBIfam" id="TIGR01352">
    <property type="entry name" value="tonB_Cterm"/>
    <property type="match status" value="1"/>
</dbReference>
<comment type="subcellular location">
    <subcellularLocation>
        <location evidence="1">Cell inner membrane</location>
        <topology evidence="1">Single-pass membrane protein</topology>
        <orientation evidence="1">Periplasmic side</orientation>
    </subcellularLocation>
</comment>
<evidence type="ECO:0000256" key="1">
    <source>
        <dbReference type="ARBA" id="ARBA00004383"/>
    </source>
</evidence>
<dbReference type="AlphaFoldDB" id="L1NIJ1"/>
<evidence type="ECO:0000256" key="2">
    <source>
        <dbReference type="ARBA" id="ARBA00006555"/>
    </source>
</evidence>
<dbReference type="eggNOG" id="COG0810">
    <property type="taxonomic scope" value="Bacteria"/>
</dbReference>
<keyword evidence="6" id="KW-0812">Transmembrane</keyword>
<keyword evidence="4" id="KW-1003">Cell membrane</keyword>
<comment type="similarity">
    <text evidence="2">Belongs to the TonB family.</text>
</comment>
<dbReference type="GO" id="GO:0031992">
    <property type="term" value="F:energy transducer activity"/>
    <property type="evidence" value="ECO:0007669"/>
    <property type="project" value="TreeGrafter"/>
</dbReference>
<dbReference type="GO" id="GO:0015031">
    <property type="term" value="P:protein transport"/>
    <property type="evidence" value="ECO:0007669"/>
    <property type="project" value="UniProtKB-KW"/>
</dbReference>
<dbReference type="FunFam" id="3.30.1150.10:FF:000002">
    <property type="entry name" value="Energy transducer TonB"/>
    <property type="match status" value="1"/>
</dbReference>
<comment type="caution">
    <text evidence="12">The sequence shown here is derived from an EMBL/GenBank/DDBJ whole genome shotgun (WGS) entry which is preliminary data.</text>
</comment>
<keyword evidence="9" id="KW-0472">Membrane</keyword>
<feature type="region of interest" description="Disordered" evidence="10">
    <location>
        <begin position="31"/>
        <end position="55"/>
    </location>
</feature>
<organism evidence="12 13">
    <name type="scientific">Porphyromonas catoniae F0037</name>
    <dbReference type="NCBI Taxonomy" id="1127696"/>
    <lineage>
        <taxon>Bacteria</taxon>
        <taxon>Pseudomonadati</taxon>
        <taxon>Bacteroidota</taxon>
        <taxon>Bacteroidia</taxon>
        <taxon>Bacteroidales</taxon>
        <taxon>Porphyromonadaceae</taxon>
        <taxon>Porphyromonas</taxon>
    </lineage>
</organism>
<dbReference type="PROSITE" id="PS52015">
    <property type="entry name" value="TONB_CTD"/>
    <property type="match status" value="1"/>
</dbReference>
<keyword evidence="5" id="KW-0997">Cell inner membrane</keyword>
<gene>
    <name evidence="12" type="ORF">HMPREF9134_00077</name>
</gene>
<evidence type="ECO:0000259" key="11">
    <source>
        <dbReference type="PROSITE" id="PS52015"/>
    </source>
</evidence>
<dbReference type="STRING" id="1127696.HMPREF9134_00077"/>
<dbReference type="PANTHER" id="PTHR33446:SF2">
    <property type="entry name" value="PROTEIN TONB"/>
    <property type="match status" value="1"/>
</dbReference>
<proteinExistence type="inferred from homology"/>
<keyword evidence="8" id="KW-1133">Transmembrane helix</keyword>
<evidence type="ECO:0000256" key="8">
    <source>
        <dbReference type="ARBA" id="ARBA00022989"/>
    </source>
</evidence>
<evidence type="ECO:0000256" key="4">
    <source>
        <dbReference type="ARBA" id="ARBA00022475"/>
    </source>
</evidence>
<dbReference type="InterPro" id="IPR037682">
    <property type="entry name" value="TonB_C"/>
</dbReference>
<evidence type="ECO:0000256" key="6">
    <source>
        <dbReference type="ARBA" id="ARBA00022692"/>
    </source>
</evidence>
<feature type="domain" description="TonB C-terminal" evidence="11">
    <location>
        <begin position="61"/>
        <end position="151"/>
    </location>
</feature>
<evidence type="ECO:0000313" key="12">
    <source>
        <dbReference type="EMBL" id="EKY03188.1"/>
    </source>
</evidence>
<feature type="compositionally biased region" description="Polar residues" evidence="10">
    <location>
        <begin position="31"/>
        <end position="43"/>
    </location>
</feature>
<dbReference type="EMBL" id="AMEQ01000003">
    <property type="protein sequence ID" value="EKY03188.1"/>
    <property type="molecule type" value="Genomic_DNA"/>
</dbReference>
<keyword evidence="3" id="KW-0813">Transport</keyword>
<evidence type="ECO:0000256" key="7">
    <source>
        <dbReference type="ARBA" id="ARBA00022927"/>
    </source>
</evidence>
<evidence type="ECO:0000256" key="3">
    <source>
        <dbReference type="ARBA" id="ARBA00022448"/>
    </source>
</evidence>
<reference evidence="12 13" key="1">
    <citation type="submission" date="2012-05" db="EMBL/GenBank/DDBJ databases">
        <authorList>
            <person name="Weinstock G."/>
            <person name="Sodergren E."/>
            <person name="Lobos E.A."/>
            <person name="Fulton L."/>
            <person name="Fulton R."/>
            <person name="Courtney L."/>
            <person name="Fronick C."/>
            <person name="O'Laughlin M."/>
            <person name="Godfrey J."/>
            <person name="Wilson R.M."/>
            <person name="Miner T."/>
            <person name="Farmer C."/>
            <person name="Delehaunty K."/>
            <person name="Cordes M."/>
            <person name="Minx P."/>
            <person name="Tomlinson C."/>
            <person name="Chen J."/>
            <person name="Wollam A."/>
            <person name="Pepin K.H."/>
            <person name="Bhonagiri V."/>
            <person name="Zhang X."/>
            <person name="Suruliraj S."/>
            <person name="Warren W."/>
            <person name="Mitreva M."/>
            <person name="Mardis E.R."/>
            <person name="Wilson R.K."/>
        </authorList>
    </citation>
    <scope>NUCLEOTIDE SEQUENCE [LARGE SCALE GENOMIC DNA]</scope>
    <source>
        <strain evidence="12 13">F0037</strain>
    </source>
</reference>
<evidence type="ECO:0000256" key="5">
    <source>
        <dbReference type="ARBA" id="ARBA00022519"/>
    </source>
</evidence>